<comment type="similarity">
    <text evidence="1">Belongs to the asteroid family.</text>
</comment>
<dbReference type="Pfam" id="PF12813">
    <property type="entry name" value="XPG_I_2"/>
    <property type="match status" value="1"/>
</dbReference>
<reference evidence="4" key="1">
    <citation type="submission" date="2018-12" db="EMBL/GenBank/DDBJ databases">
        <authorList>
            <person name="Syme R.A."/>
            <person name="Farfan-Caceres L."/>
            <person name="Lichtenzveig J."/>
        </authorList>
    </citation>
    <scope>NUCLEOTIDE SEQUENCE</scope>
    <source>
        <strain evidence="4">Al4</strain>
    </source>
</reference>
<dbReference type="InterPro" id="IPR039436">
    <property type="entry name" value="Asteroid_dom"/>
</dbReference>
<comment type="caution">
    <text evidence="4">The sequence shown here is derived from an EMBL/GenBank/DDBJ whole genome shotgun (WGS) entry which is preliminary data.</text>
</comment>
<sequence>MGIPGLARRSEAYAECRSAKQLDGYFAIVDGPSLAYHAHKLAIAGSPRVPSYADINTEALRWLKSLETANIKVVLASEEGILHRSKIVFDGALPQSKRTERVSRLEQNNSRVRNFRVQYPVSSCPVPTYLGSILHAFLAPSLREALLDSPYASRTRIEPGEADDWCALHAKDYDRSIIFTSDTDLLLYSYPAETLIVFFQDADVTAGVKSYCPEQMRQRLQLDNLAQFAFAIVREPSHTSDDLIRDALSLDLKSSSYLEFSGRYNGRTTVPSHFSKDSGLPLPLQNLDVRVSEFVHQALDNSPIPLVYLPLLVEDPNQSSAWSSGQEYRKLAYSILVPKNSMVQEYRRKAQGISVQEIPPHVVEVSTSDMMAHVSGVSKWAADKNVGPELMWPLFALSIVLLDSKTTPSVPVVLHILNGDFDNSWDFIHLTARLQAVLYSLRMLKQVLAVYMAIHGSHKLQGDKELLEMAKYTATLPSIADTFTVPGQSRKLLAEHERLKNMVEEIYTASGVDIPADHVSNKKKKKQSREAERKKKKQEQRQQAKPQTSNVFAMLDG</sequence>
<keyword evidence="5" id="KW-1185">Reference proteome</keyword>
<accession>A0A8H7J2W1</accession>
<feature type="region of interest" description="Disordered" evidence="2">
    <location>
        <begin position="517"/>
        <end position="557"/>
    </location>
</feature>
<dbReference type="Gene3D" id="3.40.50.1010">
    <property type="entry name" value="5'-nuclease"/>
    <property type="match status" value="1"/>
</dbReference>
<dbReference type="OrthoDB" id="5297549at2759"/>
<evidence type="ECO:0000313" key="5">
    <source>
        <dbReference type="Proteomes" id="UP000651452"/>
    </source>
</evidence>
<feature type="domain" description="Asteroid" evidence="3">
    <location>
        <begin position="136"/>
        <end position="358"/>
    </location>
</feature>
<evidence type="ECO:0000256" key="2">
    <source>
        <dbReference type="SAM" id="MobiDB-lite"/>
    </source>
</evidence>
<dbReference type="SUPFAM" id="SSF88723">
    <property type="entry name" value="PIN domain-like"/>
    <property type="match status" value="1"/>
</dbReference>
<dbReference type="AlphaFoldDB" id="A0A8H7J2W1"/>
<proteinExistence type="inferred from homology"/>
<protein>
    <recommendedName>
        <fullName evidence="3">Asteroid domain-containing protein</fullName>
    </recommendedName>
</protein>
<gene>
    <name evidence="4" type="ORF">EKO04_004628</name>
</gene>
<reference evidence="4" key="2">
    <citation type="submission" date="2020-09" db="EMBL/GenBank/DDBJ databases">
        <title>Reference genome assembly for Australian Ascochyta lentis isolate Al4.</title>
        <authorList>
            <person name="Lee R.C."/>
            <person name="Farfan-Caceres L.M."/>
            <person name="Debler J.W."/>
            <person name="Williams A.H."/>
            <person name="Henares B.M."/>
        </authorList>
    </citation>
    <scope>NUCLEOTIDE SEQUENCE</scope>
    <source>
        <strain evidence="4">Al4</strain>
    </source>
</reference>
<evidence type="ECO:0000313" key="4">
    <source>
        <dbReference type="EMBL" id="KAF9697200.1"/>
    </source>
</evidence>
<dbReference type="Proteomes" id="UP000651452">
    <property type="component" value="Unassembled WGS sequence"/>
</dbReference>
<dbReference type="InterPro" id="IPR026832">
    <property type="entry name" value="Asteroid"/>
</dbReference>
<organism evidence="4 5">
    <name type="scientific">Ascochyta lentis</name>
    <dbReference type="NCBI Taxonomy" id="205686"/>
    <lineage>
        <taxon>Eukaryota</taxon>
        <taxon>Fungi</taxon>
        <taxon>Dikarya</taxon>
        <taxon>Ascomycota</taxon>
        <taxon>Pezizomycotina</taxon>
        <taxon>Dothideomycetes</taxon>
        <taxon>Pleosporomycetidae</taxon>
        <taxon>Pleosporales</taxon>
        <taxon>Pleosporineae</taxon>
        <taxon>Didymellaceae</taxon>
        <taxon>Ascochyta</taxon>
    </lineage>
</organism>
<name>A0A8H7J2W1_9PLEO</name>
<dbReference type="PANTHER" id="PTHR15665">
    <property type="entry name" value="ASTEROID PROTEIN"/>
    <property type="match status" value="1"/>
</dbReference>
<dbReference type="PANTHER" id="PTHR15665:SF1">
    <property type="entry name" value="PROTEIN ASTEROID HOMOLOG 1"/>
    <property type="match status" value="1"/>
</dbReference>
<evidence type="ECO:0000256" key="1">
    <source>
        <dbReference type="ARBA" id="ARBA00007398"/>
    </source>
</evidence>
<evidence type="ECO:0000259" key="3">
    <source>
        <dbReference type="Pfam" id="PF12813"/>
    </source>
</evidence>
<dbReference type="EMBL" id="RZGK01000008">
    <property type="protein sequence ID" value="KAF9697200.1"/>
    <property type="molecule type" value="Genomic_DNA"/>
</dbReference>
<dbReference type="InterPro" id="IPR029060">
    <property type="entry name" value="PIN-like_dom_sf"/>
</dbReference>